<feature type="compositionally biased region" description="Polar residues" evidence="1">
    <location>
        <begin position="299"/>
        <end position="313"/>
    </location>
</feature>
<organism evidence="3 4">
    <name type="scientific">Jimgerdemannia flammicorona</name>
    <dbReference type="NCBI Taxonomy" id="994334"/>
    <lineage>
        <taxon>Eukaryota</taxon>
        <taxon>Fungi</taxon>
        <taxon>Fungi incertae sedis</taxon>
        <taxon>Mucoromycota</taxon>
        <taxon>Mucoromycotina</taxon>
        <taxon>Endogonomycetes</taxon>
        <taxon>Endogonales</taxon>
        <taxon>Endogonaceae</taxon>
        <taxon>Jimgerdemannia</taxon>
    </lineage>
</organism>
<sequence>MPLKFYPFAIGARQSSANMHSTTTPLLSDPDNLQEQGRRMYSCVGQILHIVGGQIQPPLFQGSIVIVINFLLSQSRPHFLIARLIPTMGNNKKNNNLQAISKQPSNIKLGDDSPTPPTPPAVDIKSKEFSAETFKRLGMGSGITTYWQPATTAAFEINPEYPPVFEGIQNERIHETFFCRSQLTKTFVENHMAVGAARAYAQFVSADLHCKTTGSAECKAHEFIKYRSEADTIVKAKISLQRQNLLPKEDFKRAIEAALVQPTLDDRSSRLEVVFSKFGYFWPENLCLDRIFPGGKTTSWSKSADTASNSSRKGGQDVGGEFSLKQDLLGKFGGRIGANRERETSTSTDELAKAAVAAKTGGNIELESPAWERSVNDPNNWAIIRRDGVVPIWTLLDDELNKRVQDVIDDIFRLGLVSIESLYTIKHVHTKYFLNPRKWYYDENGAGRVVVAAPVLSGPTESSENTKWKFVPVRPGTGDMQKYLRYDTDNSHNYYIQPCGPKEKDMYLHASFTRDPPVTKKLKGENQKLDGQVSVRKITPGQNLPESDRWFIKRNNIPSDDNDDGQNIDLLMRKTDYVQKKDEFRLCCEAKNYLASHKVDMSSVKVKKAVRDGGESYKYEKRKLKDVEPFVCKFGEILMIPYQTPSETFHEMATWQLGM</sequence>
<dbReference type="Pfam" id="PF22693">
    <property type="entry name" value="MACPF_1"/>
    <property type="match status" value="1"/>
</dbReference>
<feature type="region of interest" description="Disordered" evidence="1">
    <location>
        <begin position="299"/>
        <end position="321"/>
    </location>
</feature>
<dbReference type="OrthoDB" id="2449940at2759"/>
<evidence type="ECO:0000256" key="1">
    <source>
        <dbReference type="SAM" id="MobiDB-lite"/>
    </source>
</evidence>
<name>A0A433D912_9FUNG</name>
<dbReference type="Proteomes" id="UP000268093">
    <property type="component" value="Unassembled WGS sequence"/>
</dbReference>
<gene>
    <name evidence="3" type="ORF">BC936DRAFT_145812</name>
</gene>
<protein>
    <recommendedName>
        <fullName evidence="2">MACPF-like domain-containing protein</fullName>
    </recommendedName>
</protein>
<accession>A0A433D912</accession>
<comment type="caution">
    <text evidence="3">The sequence shown here is derived from an EMBL/GenBank/DDBJ whole genome shotgun (WGS) entry which is preliminary data.</text>
</comment>
<feature type="domain" description="MACPF-like" evidence="2">
    <location>
        <begin position="184"/>
        <end position="404"/>
    </location>
</feature>
<evidence type="ECO:0000313" key="4">
    <source>
        <dbReference type="Proteomes" id="UP000268093"/>
    </source>
</evidence>
<dbReference type="EMBL" id="RBNI01004614">
    <property type="protein sequence ID" value="RUP47368.1"/>
    <property type="molecule type" value="Genomic_DNA"/>
</dbReference>
<evidence type="ECO:0000259" key="2">
    <source>
        <dbReference type="Pfam" id="PF22693"/>
    </source>
</evidence>
<dbReference type="AlphaFoldDB" id="A0A433D912"/>
<dbReference type="InterPro" id="IPR054586">
    <property type="entry name" value="MACPF_1_fungal"/>
</dbReference>
<evidence type="ECO:0000313" key="3">
    <source>
        <dbReference type="EMBL" id="RUP47368.1"/>
    </source>
</evidence>
<keyword evidence="4" id="KW-1185">Reference proteome</keyword>
<proteinExistence type="predicted"/>
<reference evidence="3 4" key="1">
    <citation type="journal article" date="2018" name="New Phytol.">
        <title>Phylogenomics of Endogonaceae and evolution of mycorrhizas within Mucoromycota.</title>
        <authorList>
            <person name="Chang Y."/>
            <person name="Desiro A."/>
            <person name="Na H."/>
            <person name="Sandor L."/>
            <person name="Lipzen A."/>
            <person name="Clum A."/>
            <person name="Barry K."/>
            <person name="Grigoriev I.V."/>
            <person name="Martin F.M."/>
            <person name="Stajich J.E."/>
            <person name="Smith M.E."/>
            <person name="Bonito G."/>
            <person name="Spatafora J.W."/>
        </authorList>
    </citation>
    <scope>NUCLEOTIDE SEQUENCE [LARGE SCALE GENOMIC DNA]</scope>
    <source>
        <strain evidence="3 4">GMNB39</strain>
    </source>
</reference>